<accession>A0A6F8ZDB9</accession>
<protein>
    <submittedName>
        <fullName evidence="2">Hemerythrin domain-containing protein</fullName>
    </submittedName>
</protein>
<feature type="domain" description="Hemerythrin-like" evidence="1">
    <location>
        <begin position="6"/>
        <end position="133"/>
    </location>
</feature>
<sequence>MLADVVQSLSDEHVAVEGRLRMLEDAMEEPADGDLAWRDAELRSGVDYLARNLLPHLDREETEVFPEAVREPALSPLVAELQTHHEDLRRLLADAERAVDQEGPAAAMAPLGKLVELLREHIASEETALFPVLT</sequence>
<evidence type="ECO:0000313" key="2">
    <source>
        <dbReference type="EMBL" id="CAB1127684.1"/>
    </source>
</evidence>
<evidence type="ECO:0000313" key="3">
    <source>
        <dbReference type="Proteomes" id="UP000503399"/>
    </source>
</evidence>
<dbReference type="KEGG" id="hfv:R50_0178"/>
<keyword evidence="3" id="KW-1185">Reference proteome</keyword>
<dbReference type="Proteomes" id="UP000503399">
    <property type="component" value="Chromosome"/>
</dbReference>
<name>A0A6F8ZDB9_9FIRM</name>
<organism evidence="2 3">
    <name type="scientific">Candidatus Hydrogenisulfobacillus filiaventi</name>
    <dbReference type="NCBI Taxonomy" id="2707344"/>
    <lineage>
        <taxon>Bacteria</taxon>
        <taxon>Bacillati</taxon>
        <taxon>Bacillota</taxon>
        <taxon>Clostridia</taxon>
        <taxon>Eubacteriales</taxon>
        <taxon>Clostridiales Family XVII. Incertae Sedis</taxon>
        <taxon>Candidatus Hydrogenisulfobacillus</taxon>
    </lineage>
</organism>
<dbReference type="Gene3D" id="1.20.120.520">
    <property type="entry name" value="nmb1532 protein domain like"/>
    <property type="match status" value="1"/>
</dbReference>
<dbReference type="EMBL" id="LR778114">
    <property type="protein sequence ID" value="CAB1127684.1"/>
    <property type="molecule type" value="Genomic_DNA"/>
</dbReference>
<reference evidence="2 3" key="1">
    <citation type="submission" date="2020-02" db="EMBL/GenBank/DDBJ databases">
        <authorList>
            <person name="Hogendoorn C."/>
        </authorList>
    </citation>
    <scope>NUCLEOTIDE SEQUENCE [LARGE SCALE GENOMIC DNA]</scope>
    <source>
        <strain evidence="2">R501</strain>
    </source>
</reference>
<dbReference type="InterPro" id="IPR012312">
    <property type="entry name" value="Hemerythrin-like"/>
</dbReference>
<evidence type="ECO:0000259" key="1">
    <source>
        <dbReference type="Pfam" id="PF01814"/>
    </source>
</evidence>
<dbReference type="Pfam" id="PF01814">
    <property type="entry name" value="Hemerythrin"/>
    <property type="match status" value="1"/>
</dbReference>
<gene>
    <name evidence="2" type="ORF">R50_0178</name>
</gene>
<proteinExistence type="predicted"/>
<dbReference type="AlphaFoldDB" id="A0A6F8ZDB9"/>